<gene>
    <name evidence="1" type="ORF">PLEPLA_LOCUS38460</name>
</gene>
<organism evidence="1 2">
    <name type="scientific">Pleuronectes platessa</name>
    <name type="common">European plaice</name>
    <dbReference type="NCBI Taxonomy" id="8262"/>
    <lineage>
        <taxon>Eukaryota</taxon>
        <taxon>Metazoa</taxon>
        <taxon>Chordata</taxon>
        <taxon>Craniata</taxon>
        <taxon>Vertebrata</taxon>
        <taxon>Euteleostomi</taxon>
        <taxon>Actinopterygii</taxon>
        <taxon>Neopterygii</taxon>
        <taxon>Teleostei</taxon>
        <taxon>Neoteleostei</taxon>
        <taxon>Acanthomorphata</taxon>
        <taxon>Carangaria</taxon>
        <taxon>Pleuronectiformes</taxon>
        <taxon>Pleuronectoidei</taxon>
        <taxon>Pleuronectidae</taxon>
        <taxon>Pleuronectes</taxon>
    </lineage>
</organism>
<name>A0A9N7VGZ8_PLEPL</name>
<dbReference type="EMBL" id="CADEAL010004067">
    <property type="protein sequence ID" value="CAB1450768.1"/>
    <property type="molecule type" value="Genomic_DNA"/>
</dbReference>
<evidence type="ECO:0000313" key="2">
    <source>
        <dbReference type="Proteomes" id="UP001153269"/>
    </source>
</evidence>
<sequence>MCPLQIVPDLANRCQHESGRNPIMPENSRNLKLKPLSPTKTVVDAKLRGGISGICAAGGQQDIYLTAAASAHCLELTMSVVMGINNADPWPDKSSLPPRLSSQHRGVSGALIKSLIVLQQVPGDSSILRVSKRPMRTCLQSQ</sequence>
<protein>
    <submittedName>
        <fullName evidence="1">Uncharacterized protein</fullName>
    </submittedName>
</protein>
<dbReference type="Proteomes" id="UP001153269">
    <property type="component" value="Unassembled WGS sequence"/>
</dbReference>
<proteinExistence type="predicted"/>
<reference evidence="1" key="1">
    <citation type="submission" date="2020-03" db="EMBL/GenBank/DDBJ databases">
        <authorList>
            <person name="Weist P."/>
        </authorList>
    </citation>
    <scope>NUCLEOTIDE SEQUENCE</scope>
</reference>
<accession>A0A9N7VGZ8</accession>
<dbReference type="AlphaFoldDB" id="A0A9N7VGZ8"/>
<comment type="caution">
    <text evidence="1">The sequence shown here is derived from an EMBL/GenBank/DDBJ whole genome shotgun (WGS) entry which is preliminary data.</text>
</comment>
<keyword evidence="2" id="KW-1185">Reference proteome</keyword>
<evidence type="ECO:0000313" key="1">
    <source>
        <dbReference type="EMBL" id="CAB1450768.1"/>
    </source>
</evidence>